<dbReference type="AlphaFoldDB" id="A0A2Y9KTS9"/>
<dbReference type="RefSeq" id="XP_022376563.1">
    <property type="nucleotide sequence ID" value="XM_022520855.1"/>
</dbReference>
<evidence type="ECO:0000313" key="5">
    <source>
        <dbReference type="RefSeq" id="XP_022376563.1"/>
    </source>
</evidence>
<protein>
    <submittedName>
        <fullName evidence="5">Probable tubulin polyglutamylase TTLL2</fullName>
    </submittedName>
</protein>
<reference evidence="5" key="1">
    <citation type="submission" date="2025-08" db="UniProtKB">
        <authorList>
            <consortium name="RefSeq"/>
        </authorList>
    </citation>
    <scope>IDENTIFICATION</scope>
    <source>
        <tissue evidence="5">Blood</tissue>
    </source>
</reference>
<dbReference type="KEGG" id="elk:111158662"/>
<dbReference type="PANTHER" id="PTHR12241:SF118">
    <property type="entry name" value="TUBULIN POLYGLUTAMYLASE TTLL2-RELATED"/>
    <property type="match status" value="1"/>
</dbReference>
<dbReference type="GO" id="GO:0015631">
    <property type="term" value="F:tubulin binding"/>
    <property type="evidence" value="ECO:0007669"/>
    <property type="project" value="TreeGrafter"/>
</dbReference>
<sequence length="617" mass="69749">MHTPSPGLLPVSEPGQQRFLRVNTRICNSVHSSGHSGTSTDRDRSAAGVACVHAPSDTILELPPQPVSCVRTRRQPDMTKRTPYFMAEDRAPGSAGKPLVFRVDNSTPEVVQSVLLERGWDKFEQGGQDVEGWNLYWRTSSFRMAEHANIKPWQHLNHHPGTTRLTRKDHLAKHLRHMKKTYGAAVDEFIPLTFVMPNDYSKFVAEYFREKHGAGGARSCWICKPAERSRGRGILVFRDIKDLVFDDTYVVQKYICNPLLVGRYKCDLRIYVCVTGFQPLTIYIYQEGFARFATEKFDLGNLRNSHAHLTNSSINKCGASYEKVKEVVGHGCKWTLSRFFSYLRSWDVDDLLLWQKINHVVILTVLAIAPSVPVAANCFELFGFDILVDDNLKPWLLEVNFSPALSIDCSADASVKRKLIHDTIELIYLRGPRNERAEWREGAKGRRSVSLAKLHAGRLNKPGSTRSSEALLQRTGRTLEDESAVKKDLKICPENKHASQPREMVSGRKDLLLSTKEPPRTKPKLTGRHSTYHKTLLPFMSLIQSCVGKTSVSPCVPLDSSKVPGLQAGNFVLIFPFNEATYGASRNGLNVRRIIQELRKLMNKQHPHVVDMEAKRR</sequence>
<dbReference type="STRING" id="391180.A0A2Y9KTS9"/>
<dbReference type="InterPro" id="IPR004344">
    <property type="entry name" value="TTL/TTLL_fam"/>
</dbReference>
<dbReference type="PROSITE" id="PS51221">
    <property type="entry name" value="TTL"/>
    <property type="match status" value="1"/>
</dbReference>
<gene>
    <name evidence="5" type="primary">LOC111158662</name>
</gene>
<keyword evidence="1" id="KW-0436">Ligase</keyword>
<accession>A0A2Y9KTS9</accession>
<dbReference type="OrthoDB" id="277439at2759"/>
<evidence type="ECO:0000256" key="1">
    <source>
        <dbReference type="ARBA" id="ARBA00022598"/>
    </source>
</evidence>
<dbReference type="Pfam" id="PF03133">
    <property type="entry name" value="TTL"/>
    <property type="match status" value="1"/>
</dbReference>
<dbReference type="GO" id="GO:0036064">
    <property type="term" value="C:ciliary basal body"/>
    <property type="evidence" value="ECO:0007669"/>
    <property type="project" value="TreeGrafter"/>
</dbReference>
<evidence type="ECO:0000256" key="2">
    <source>
        <dbReference type="ARBA" id="ARBA00022741"/>
    </source>
</evidence>
<keyword evidence="4" id="KW-1185">Reference proteome</keyword>
<dbReference type="GeneID" id="111158662"/>
<evidence type="ECO:0000313" key="4">
    <source>
        <dbReference type="Proteomes" id="UP000248482"/>
    </source>
</evidence>
<dbReference type="GO" id="GO:0000226">
    <property type="term" value="P:microtubule cytoskeleton organization"/>
    <property type="evidence" value="ECO:0007669"/>
    <property type="project" value="TreeGrafter"/>
</dbReference>
<organism evidence="4 5">
    <name type="scientific">Enhydra lutris kenyoni</name>
    <name type="common">northern sea otter</name>
    <dbReference type="NCBI Taxonomy" id="391180"/>
    <lineage>
        <taxon>Eukaryota</taxon>
        <taxon>Metazoa</taxon>
        <taxon>Chordata</taxon>
        <taxon>Craniata</taxon>
        <taxon>Vertebrata</taxon>
        <taxon>Euteleostomi</taxon>
        <taxon>Mammalia</taxon>
        <taxon>Eutheria</taxon>
        <taxon>Laurasiatheria</taxon>
        <taxon>Carnivora</taxon>
        <taxon>Caniformia</taxon>
        <taxon>Musteloidea</taxon>
        <taxon>Mustelidae</taxon>
        <taxon>Lutrinae</taxon>
        <taxon>Enhydra</taxon>
    </lineage>
</organism>
<proteinExistence type="predicted"/>
<evidence type="ECO:0000256" key="3">
    <source>
        <dbReference type="ARBA" id="ARBA00022840"/>
    </source>
</evidence>
<name>A0A2Y9KTS9_ENHLU</name>
<keyword evidence="2" id="KW-0547">Nucleotide-binding</keyword>
<dbReference type="SUPFAM" id="SSF56059">
    <property type="entry name" value="Glutathione synthetase ATP-binding domain-like"/>
    <property type="match status" value="1"/>
</dbReference>
<dbReference type="PANTHER" id="PTHR12241">
    <property type="entry name" value="TUBULIN POLYGLUTAMYLASE"/>
    <property type="match status" value="1"/>
</dbReference>
<dbReference type="Proteomes" id="UP000248482">
    <property type="component" value="Unplaced"/>
</dbReference>
<dbReference type="GO" id="GO:0070740">
    <property type="term" value="F:tubulin-glutamic acid ligase activity"/>
    <property type="evidence" value="ECO:0007669"/>
    <property type="project" value="TreeGrafter"/>
</dbReference>
<dbReference type="Gene3D" id="3.30.470.20">
    <property type="entry name" value="ATP-grasp fold, B domain"/>
    <property type="match status" value="1"/>
</dbReference>
<keyword evidence="3" id="KW-0067">ATP-binding</keyword>
<dbReference type="GO" id="GO:0005524">
    <property type="term" value="F:ATP binding"/>
    <property type="evidence" value="ECO:0007669"/>
    <property type="project" value="UniProtKB-KW"/>
</dbReference>